<accession>A0A4C1WM51</accession>
<reference evidence="1 2" key="1">
    <citation type="journal article" date="2019" name="Commun. Biol.">
        <title>The bagworm genome reveals a unique fibroin gene that provides high tensile strength.</title>
        <authorList>
            <person name="Kono N."/>
            <person name="Nakamura H."/>
            <person name="Ohtoshi R."/>
            <person name="Tomita M."/>
            <person name="Numata K."/>
            <person name="Arakawa K."/>
        </authorList>
    </citation>
    <scope>NUCLEOTIDE SEQUENCE [LARGE SCALE GENOMIC DNA]</scope>
</reference>
<name>A0A4C1WM51_EUMVA</name>
<keyword evidence="2" id="KW-1185">Reference proteome</keyword>
<dbReference type="AlphaFoldDB" id="A0A4C1WM51"/>
<protein>
    <submittedName>
        <fullName evidence="1">Uncharacterized protein</fullName>
    </submittedName>
</protein>
<dbReference type="Proteomes" id="UP000299102">
    <property type="component" value="Unassembled WGS sequence"/>
</dbReference>
<sequence>MRTRRLLSRVENKRLVKLKSGIQAVTCWWIQHQLENKSNFRHSSLRFYWIIGNLNRRFRSRVAALVRMSIHYSEACGEVGQRALDSQGPVFCPASARPPALKTCARALGCVCASNTSGNPEFQGSPCLWSGARGAAVLLLAIKGFAGRCALRRYNDADALHFWPRAEDLKTSTDAYCVSRTINDRRHQYGDDEPLPLIVNVESGLISQLSRDAAQRAKLDRASPHRHDKLYLPRRGEHTGTYLAKVKMR</sequence>
<evidence type="ECO:0000313" key="1">
    <source>
        <dbReference type="EMBL" id="GBP51389.1"/>
    </source>
</evidence>
<gene>
    <name evidence="1" type="ORF">EVAR_38783_1</name>
</gene>
<dbReference type="EMBL" id="BGZK01000580">
    <property type="protein sequence ID" value="GBP51389.1"/>
    <property type="molecule type" value="Genomic_DNA"/>
</dbReference>
<comment type="caution">
    <text evidence="1">The sequence shown here is derived from an EMBL/GenBank/DDBJ whole genome shotgun (WGS) entry which is preliminary data.</text>
</comment>
<proteinExistence type="predicted"/>
<organism evidence="1 2">
    <name type="scientific">Eumeta variegata</name>
    <name type="common">Bagworm moth</name>
    <name type="synonym">Eumeta japonica</name>
    <dbReference type="NCBI Taxonomy" id="151549"/>
    <lineage>
        <taxon>Eukaryota</taxon>
        <taxon>Metazoa</taxon>
        <taxon>Ecdysozoa</taxon>
        <taxon>Arthropoda</taxon>
        <taxon>Hexapoda</taxon>
        <taxon>Insecta</taxon>
        <taxon>Pterygota</taxon>
        <taxon>Neoptera</taxon>
        <taxon>Endopterygota</taxon>
        <taxon>Lepidoptera</taxon>
        <taxon>Glossata</taxon>
        <taxon>Ditrysia</taxon>
        <taxon>Tineoidea</taxon>
        <taxon>Psychidae</taxon>
        <taxon>Oiketicinae</taxon>
        <taxon>Eumeta</taxon>
    </lineage>
</organism>
<evidence type="ECO:0000313" key="2">
    <source>
        <dbReference type="Proteomes" id="UP000299102"/>
    </source>
</evidence>